<proteinExistence type="predicted"/>
<dbReference type="AlphaFoldDB" id="A0A9D1RRH0"/>
<name>A0A9D1RRH0_9CORY</name>
<evidence type="ECO:0000313" key="3">
    <source>
        <dbReference type="Proteomes" id="UP000824190"/>
    </source>
</evidence>
<comment type="caution">
    <text evidence="2">The sequence shown here is derived from an EMBL/GenBank/DDBJ whole genome shotgun (WGS) entry which is preliminary data.</text>
</comment>
<dbReference type="NCBIfam" id="TIGR03988">
    <property type="entry name" value="antisig_RsrA"/>
    <property type="match status" value="1"/>
</dbReference>
<reference evidence="2" key="1">
    <citation type="journal article" date="2021" name="PeerJ">
        <title>Extensive microbial diversity within the chicken gut microbiome revealed by metagenomics and culture.</title>
        <authorList>
            <person name="Gilroy R."/>
            <person name="Ravi A."/>
            <person name="Getino M."/>
            <person name="Pursley I."/>
            <person name="Horton D.L."/>
            <person name="Alikhan N.F."/>
            <person name="Baker D."/>
            <person name="Gharbi K."/>
            <person name="Hall N."/>
            <person name="Watson M."/>
            <person name="Adriaenssens E.M."/>
            <person name="Foster-Nyarko E."/>
            <person name="Jarju S."/>
            <person name="Secka A."/>
            <person name="Antonio M."/>
            <person name="Oren A."/>
            <person name="Chaudhuri R.R."/>
            <person name="La Ragione R."/>
            <person name="Hildebrand F."/>
            <person name="Pallen M.J."/>
        </authorList>
    </citation>
    <scope>NUCLEOTIDE SEQUENCE</scope>
    <source>
        <strain evidence="2">CHK32-1732</strain>
    </source>
</reference>
<feature type="region of interest" description="Disordered" evidence="1">
    <location>
        <begin position="92"/>
        <end position="115"/>
    </location>
</feature>
<dbReference type="EMBL" id="DXGC01000065">
    <property type="protein sequence ID" value="HIW91361.1"/>
    <property type="molecule type" value="Genomic_DNA"/>
</dbReference>
<reference evidence="2" key="2">
    <citation type="submission" date="2021-04" db="EMBL/GenBank/DDBJ databases">
        <authorList>
            <person name="Gilroy R."/>
        </authorList>
    </citation>
    <scope>NUCLEOTIDE SEQUENCE</scope>
    <source>
        <strain evidence="2">CHK32-1732</strain>
    </source>
</reference>
<gene>
    <name evidence="2" type="primary">rsrA</name>
    <name evidence="2" type="ORF">H9870_06855</name>
</gene>
<sequence length="115" mass="12731">MTENTSGNPERTKCDELVEVLYEYIDVKSGDCEGEEYRAARARLESHVEECPSCLEALGIEQQVRQLLRARCGQTAPTELRGRIVTALRSSNGSTSVTSVRSTSVRSTTVRYTEG</sequence>
<protein>
    <submittedName>
        <fullName evidence="2">Mycothiol system anti-sigma-R factor</fullName>
    </submittedName>
</protein>
<dbReference type="InterPro" id="IPR024020">
    <property type="entry name" value="Anit_sigma_mycothiol_RsrA"/>
</dbReference>
<evidence type="ECO:0000256" key="1">
    <source>
        <dbReference type="SAM" id="MobiDB-lite"/>
    </source>
</evidence>
<organism evidence="2 3">
    <name type="scientific">Candidatus Corynebacterium avicola</name>
    <dbReference type="NCBI Taxonomy" id="2838527"/>
    <lineage>
        <taxon>Bacteria</taxon>
        <taxon>Bacillati</taxon>
        <taxon>Actinomycetota</taxon>
        <taxon>Actinomycetes</taxon>
        <taxon>Mycobacteriales</taxon>
        <taxon>Corynebacteriaceae</taxon>
        <taxon>Corynebacterium</taxon>
    </lineage>
</organism>
<accession>A0A9D1RRH0</accession>
<evidence type="ECO:0000313" key="2">
    <source>
        <dbReference type="EMBL" id="HIW91361.1"/>
    </source>
</evidence>
<dbReference type="Proteomes" id="UP000824190">
    <property type="component" value="Unassembled WGS sequence"/>
</dbReference>